<accession>A0ABR9VSF8</accession>
<dbReference type="EMBL" id="JADEVV010000021">
    <property type="protein sequence ID" value="MBE9253976.1"/>
    <property type="molecule type" value="Genomic_DNA"/>
</dbReference>
<organism evidence="1 2">
    <name type="scientific">Synechocystis salina LEGE 00031</name>
    <dbReference type="NCBI Taxonomy" id="1828736"/>
    <lineage>
        <taxon>Bacteria</taxon>
        <taxon>Bacillati</taxon>
        <taxon>Cyanobacteriota</taxon>
        <taxon>Cyanophyceae</taxon>
        <taxon>Synechococcales</taxon>
        <taxon>Merismopediaceae</taxon>
        <taxon>Synechocystis</taxon>
    </lineage>
</organism>
<gene>
    <name evidence="1" type="ORF">IQ217_08980</name>
</gene>
<evidence type="ECO:0000313" key="1">
    <source>
        <dbReference type="EMBL" id="MBE9253976.1"/>
    </source>
</evidence>
<proteinExistence type="predicted"/>
<reference evidence="1 2" key="1">
    <citation type="submission" date="2020-10" db="EMBL/GenBank/DDBJ databases">
        <authorList>
            <person name="Castelo-Branco R."/>
            <person name="Eusebio N."/>
            <person name="Adriana R."/>
            <person name="Vieira A."/>
            <person name="Brugerolle De Fraissinette N."/>
            <person name="Rezende De Castro R."/>
            <person name="Schneider M.P."/>
            <person name="Vasconcelos V."/>
            <person name="Leao P.N."/>
        </authorList>
    </citation>
    <scope>NUCLEOTIDE SEQUENCE [LARGE SCALE GENOMIC DNA]</scope>
    <source>
        <strain evidence="1 2">LEGE 00031</strain>
    </source>
</reference>
<dbReference type="Proteomes" id="UP000658720">
    <property type="component" value="Unassembled WGS sequence"/>
</dbReference>
<dbReference type="RefSeq" id="WP_194019690.1">
    <property type="nucleotide sequence ID" value="NZ_JADEVV010000021.1"/>
</dbReference>
<protein>
    <submittedName>
        <fullName evidence="1">Uncharacterized protein</fullName>
    </submittedName>
</protein>
<name>A0ABR9VSF8_9SYNC</name>
<sequence>MNPLKFLSTAKPQTKITKDCFYSLIQPIYGQTCWQIRLGYGQELCLEIGKKIPYHSSTLSGEFKGEWQLGTRASDWAIYRKKYPATTNSDSLIKSSDYEKSINQKITKISRQKIHKIEIVEFLYLFDFGLYNLMIPDQKTTDDLPLWELFMPNNQILEVYPNFEFQLHSQDEIA</sequence>
<comment type="caution">
    <text evidence="1">The sequence shown here is derived from an EMBL/GenBank/DDBJ whole genome shotgun (WGS) entry which is preliminary data.</text>
</comment>
<keyword evidence="2" id="KW-1185">Reference proteome</keyword>
<evidence type="ECO:0000313" key="2">
    <source>
        <dbReference type="Proteomes" id="UP000658720"/>
    </source>
</evidence>